<reference evidence="1" key="1">
    <citation type="submission" date="2021-03" db="EMBL/GenBank/DDBJ databases">
        <authorList>
            <consortium name="Genoscope - CEA"/>
            <person name="William W."/>
        </authorList>
    </citation>
    <scope>NUCLEOTIDE SEQUENCE</scope>
    <source>
        <strain evidence="1">Doubled-haploid Pahang</strain>
    </source>
</reference>
<evidence type="ECO:0000313" key="2">
    <source>
        <dbReference type="EnsemblPlants" id="Ma09_p18550.1"/>
    </source>
</evidence>
<dbReference type="EnsemblPlants" id="Ma09_t18550.1">
    <property type="protein sequence ID" value="Ma09_p18550.1"/>
    <property type="gene ID" value="Ma09_g18550"/>
</dbReference>
<keyword evidence="3" id="KW-1185">Reference proteome</keyword>
<protein>
    <submittedName>
        <fullName evidence="1">(wild Malaysian banana) hypothetical protein</fullName>
    </submittedName>
</protein>
<sequence>MGFPLHESYLQKDCLLPGIELCQGLLQEDVLTLGKTKMDTGNGLQAILLQVMQLVLHHPCFSCILCIMPVHVWQMMQKAAKKKEELGTLNLAHFLLLSAFLTPNLTLRCFCDIIMETQCIFWYMWMILLSQATIPLESKRSSNSWQLDSHLRISDP</sequence>
<organism evidence="2 3">
    <name type="scientific">Musa acuminata subsp. malaccensis</name>
    <name type="common">Wild banana</name>
    <name type="synonym">Musa malaccensis</name>
    <dbReference type="NCBI Taxonomy" id="214687"/>
    <lineage>
        <taxon>Eukaryota</taxon>
        <taxon>Viridiplantae</taxon>
        <taxon>Streptophyta</taxon>
        <taxon>Embryophyta</taxon>
        <taxon>Tracheophyta</taxon>
        <taxon>Spermatophyta</taxon>
        <taxon>Magnoliopsida</taxon>
        <taxon>Liliopsida</taxon>
        <taxon>Zingiberales</taxon>
        <taxon>Musaceae</taxon>
        <taxon>Musa</taxon>
    </lineage>
</organism>
<dbReference type="InParanoid" id="A0A804KL32"/>
<dbReference type="AlphaFoldDB" id="A0A804KL32"/>
<dbReference type="Proteomes" id="UP000012960">
    <property type="component" value="Unplaced"/>
</dbReference>
<accession>A0A804KL32</accession>
<dbReference type="Gramene" id="Ma09_t18550.1">
    <property type="protein sequence ID" value="Ma09_p18550.1"/>
    <property type="gene ID" value="Ma09_g18550"/>
</dbReference>
<name>A0A804KL32_MUSAM</name>
<evidence type="ECO:0000313" key="3">
    <source>
        <dbReference type="Proteomes" id="UP000012960"/>
    </source>
</evidence>
<dbReference type="EMBL" id="HG996474">
    <property type="protein sequence ID" value="CAG1835605.1"/>
    <property type="molecule type" value="Genomic_DNA"/>
</dbReference>
<gene>
    <name evidence="1" type="ORF">GSMUA_236520.1</name>
</gene>
<reference evidence="2" key="2">
    <citation type="submission" date="2021-05" db="UniProtKB">
        <authorList>
            <consortium name="EnsemblPlants"/>
        </authorList>
    </citation>
    <scope>IDENTIFICATION</scope>
    <source>
        <strain evidence="2">subsp. malaccensis</strain>
    </source>
</reference>
<evidence type="ECO:0000313" key="1">
    <source>
        <dbReference type="EMBL" id="CAG1835605.1"/>
    </source>
</evidence>
<proteinExistence type="predicted"/>